<keyword evidence="3 5" id="KW-1133">Transmembrane helix</keyword>
<keyword evidence="8" id="KW-1185">Reference proteome</keyword>
<dbReference type="InterPro" id="IPR000515">
    <property type="entry name" value="MetI-like"/>
</dbReference>
<evidence type="ECO:0000256" key="4">
    <source>
        <dbReference type="ARBA" id="ARBA00023136"/>
    </source>
</evidence>
<dbReference type="Pfam" id="PF00528">
    <property type="entry name" value="BPD_transp_1"/>
    <property type="match status" value="1"/>
</dbReference>
<dbReference type="STRING" id="485916.Dtox_0329"/>
<comment type="similarity">
    <text evidence="5">Belongs to the binding-protein-dependent transport system permease family.</text>
</comment>
<dbReference type="InterPro" id="IPR035906">
    <property type="entry name" value="MetI-like_sf"/>
</dbReference>
<gene>
    <name evidence="7" type="ordered locus">Dtox_0329</name>
</gene>
<evidence type="ECO:0000256" key="5">
    <source>
        <dbReference type="RuleBase" id="RU363032"/>
    </source>
</evidence>
<reference evidence="7 8" key="1">
    <citation type="journal article" date="2009" name="Stand. Genomic Sci.">
        <title>Complete genome sequence of Desulfotomaculum acetoxidans type strain (5575).</title>
        <authorList>
            <person name="Spring S."/>
            <person name="Lapidus A."/>
            <person name="Schroder M."/>
            <person name="Gleim D."/>
            <person name="Sims D."/>
            <person name="Meincke L."/>
            <person name="Glavina Del Rio T."/>
            <person name="Tice H."/>
            <person name="Copeland A."/>
            <person name="Cheng J.F."/>
            <person name="Lucas S."/>
            <person name="Chen F."/>
            <person name="Nolan M."/>
            <person name="Bruce D."/>
            <person name="Goodwin L."/>
            <person name="Pitluck S."/>
            <person name="Ivanova N."/>
            <person name="Mavromatis K."/>
            <person name="Mikhailova N."/>
            <person name="Pati A."/>
            <person name="Chen A."/>
            <person name="Palaniappan K."/>
            <person name="Land M."/>
            <person name="Hauser L."/>
            <person name="Chang Y.J."/>
            <person name="Jeffries C.D."/>
            <person name="Chain P."/>
            <person name="Saunders E."/>
            <person name="Brettin T."/>
            <person name="Detter J.C."/>
            <person name="Goker M."/>
            <person name="Bristow J."/>
            <person name="Eisen J.A."/>
            <person name="Markowitz V."/>
            <person name="Hugenholtz P."/>
            <person name="Kyrpides N.C."/>
            <person name="Klenk H.P."/>
            <person name="Han C."/>
        </authorList>
    </citation>
    <scope>NUCLEOTIDE SEQUENCE [LARGE SCALE GENOMIC DNA]</scope>
    <source>
        <strain evidence="8">ATCC 49208 / DSM 771 / VKM B-1644</strain>
    </source>
</reference>
<evidence type="ECO:0000259" key="6">
    <source>
        <dbReference type="PROSITE" id="PS50928"/>
    </source>
</evidence>
<dbReference type="GO" id="GO:0005886">
    <property type="term" value="C:plasma membrane"/>
    <property type="evidence" value="ECO:0007669"/>
    <property type="project" value="UniProtKB-SubCell"/>
</dbReference>
<dbReference type="PANTHER" id="PTHR43376">
    <property type="entry name" value="OLIGOPEPTIDE TRANSPORT SYSTEM PERMEASE PROTEIN"/>
    <property type="match status" value="1"/>
</dbReference>
<evidence type="ECO:0000313" key="8">
    <source>
        <dbReference type="Proteomes" id="UP000002217"/>
    </source>
</evidence>
<protein>
    <submittedName>
        <fullName evidence="7">Binding-protein-dependent transport systems inner membrane component</fullName>
    </submittedName>
</protein>
<dbReference type="CDD" id="cd06261">
    <property type="entry name" value="TM_PBP2"/>
    <property type="match status" value="1"/>
</dbReference>
<organism evidence="7 8">
    <name type="scientific">Desulfofarcimen acetoxidans (strain ATCC 49208 / DSM 771 / KCTC 5769 / VKM B-1644 / 5575)</name>
    <name type="common">Desulfotomaculum acetoxidans</name>
    <dbReference type="NCBI Taxonomy" id="485916"/>
    <lineage>
        <taxon>Bacteria</taxon>
        <taxon>Bacillati</taxon>
        <taxon>Bacillota</taxon>
        <taxon>Clostridia</taxon>
        <taxon>Eubacteriales</taxon>
        <taxon>Peptococcaceae</taxon>
        <taxon>Desulfofarcimen</taxon>
    </lineage>
</organism>
<name>C8W428_DESAS</name>
<keyword evidence="5" id="KW-0813">Transport</keyword>
<proteinExistence type="inferred from homology"/>
<dbReference type="PANTHER" id="PTHR43376:SF1">
    <property type="entry name" value="OLIGOPEPTIDE TRANSPORT SYSTEM PERMEASE PROTEIN"/>
    <property type="match status" value="1"/>
</dbReference>
<dbReference type="KEGG" id="dae:Dtox_0329"/>
<dbReference type="AlphaFoldDB" id="C8W428"/>
<comment type="subcellular location">
    <subcellularLocation>
        <location evidence="5">Cell membrane</location>
        <topology evidence="5">Multi-pass membrane protein</topology>
    </subcellularLocation>
    <subcellularLocation>
        <location evidence="1">Membrane</location>
        <topology evidence="1">Multi-pass membrane protein</topology>
    </subcellularLocation>
</comment>
<feature type="transmembrane region" description="Helical" evidence="5">
    <location>
        <begin position="137"/>
        <end position="170"/>
    </location>
</feature>
<dbReference type="Proteomes" id="UP000002217">
    <property type="component" value="Chromosome"/>
</dbReference>
<dbReference type="SUPFAM" id="SSF161098">
    <property type="entry name" value="MetI-like"/>
    <property type="match status" value="1"/>
</dbReference>
<dbReference type="Gene3D" id="1.10.3720.10">
    <property type="entry name" value="MetI-like"/>
    <property type="match status" value="1"/>
</dbReference>
<dbReference type="eggNOG" id="COG0601">
    <property type="taxonomic scope" value="Bacteria"/>
</dbReference>
<feature type="transmembrane region" description="Helical" evidence="5">
    <location>
        <begin position="190"/>
        <end position="212"/>
    </location>
</feature>
<evidence type="ECO:0000256" key="2">
    <source>
        <dbReference type="ARBA" id="ARBA00022692"/>
    </source>
</evidence>
<feature type="domain" description="ABC transmembrane type-1" evidence="6">
    <location>
        <begin position="101"/>
        <end position="317"/>
    </location>
</feature>
<evidence type="ECO:0000256" key="1">
    <source>
        <dbReference type="ARBA" id="ARBA00004141"/>
    </source>
</evidence>
<accession>C8W428</accession>
<dbReference type="RefSeq" id="WP_015756003.1">
    <property type="nucleotide sequence ID" value="NC_013216.1"/>
</dbReference>
<dbReference type="GO" id="GO:0055085">
    <property type="term" value="P:transmembrane transport"/>
    <property type="evidence" value="ECO:0007669"/>
    <property type="project" value="InterPro"/>
</dbReference>
<dbReference type="HOGENOM" id="CLU_036879_1_0_9"/>
<feature type="transmembrane region" description="Helical" evidence="5">
    <location>
        <begin position="294"/>
        <end position="317"/>
    </location>
</feature>
<dbReference type="PROSITE" id="PS50928">
    <property type="entry name" value="ABC_TM1"/>
    <property type="match status" value="1"/>
</dbReference>
<evidence type="ECO:0000256" key="3">
    <source>
        <dbReference type="ARBA" id="ARBA00022989"/>
    </source>
</evidence>
<feature type="transmembrane region" description="Helical" evidence="5">
    <location>
        <begin position="103"/>
        <end position="125"/>
    </location>
</feature>
<keyword evidence="4 5" id="KW-0472">Membrane</keyword>
<sequence>MNKQRVTKLAEYVFTVWIIVTINFMLPRSMPGDPFLHLSADEGEEITVFSEEQRKYYLAYYGLDRPAGEQYLSYLSELLQGNMGYSLYYNEPVSTIILRRLPWTAFLVTAAVALSTVIGAFLGSISAWYRGKWADKFLFFNLILLSEIPAFLLALILLFTLAAGLGLFPLSGAMTHFANYDSWLEKLWDIIHHVFLPTMALTVTRLGSMYLLSRNSMITVLAKDYLRTAQAKGLSRKRIIFSHALRNSLLPIVTRVFLSLGSLVGGAILVENVFAYPGLGHLMREAVMFHDYPLVQGIFLAVTVCVLTANFLADLIYRKIDPRIAG</sequence>
<dbReference type="EMBL" id="CP001720">
    <property type="protein sequence ID" value="ACV61282.1"/>
    <property type="molecule type" value="Genomic_DNA"/>
</dbReference>
<evidence type="ECO:0000313" key="7">
    <source>
        <dbReference type="EMBL" id="ACV61282.1"/>
    </source>
</evidence>
<keyword evidence="2 5" id="KW-0812">Transmembrane</keyword>
<feature type="transmembrane region" description="Helical" evidence="5">
    <location>
        <begin position="9"/>
        <end position="26"/>
    </location>
</feature>
<feature type="transmembrane region" description="Helical" evidence="5">
    <location>
        <begin position="252"/>
        <end position="274"/>
    </location>
</feature>